<dbReference type="InterPro" id="IPR036640">
    <property type="entry name" value="ABC1_TM_sf"/>
</dbReference>
<feature type="domain" description="ABC transporter" evidence="10">
    <location>
        <begin position="367"/>
        <end position="601"/>
    </location>
</feature>
<feature type="transmembrane region" description="Helical" evidence="9">
    <location>
        <begin position="107"/>
        <end position="131"/>
    </location>
</feature>
<evidence type="ECO:0000256" key="1">
    <source>
        <dbReference type="ARBA" id="ARBA00004141"/>
    </source>
</evidence>
<keyword evidence="3 9" id="KW-0812">Transmembrane</keyword>
<dbReference type="SMART" id="SM00382">
    <property type="entry name" value="AAA"/>
    <property type="match status" value="1"/>
</dbReference>
<organism evidence="12 13">
    <name type="scientific">[Myrmecia] bisecta</name>
    <dbReference type="NCBI Taxonomy" id="41462"/>
    <lineage>
        <taxon>Eukaryota</taxon>
        <taxon>Viridiplantae</taxon>
        <taxon>Chlorophyta</taxon>
        <taxon>core chlorophytes</taxon>
        <taxon>Trebouxiophyceae</taxon>
        <taxon>Trebouxiales</taxon>
        <taxon>Trebouxiaceae</taxon>
        <taxon>Myrmecia</taxon>
    </lineage>
</organism>
<evidence type="ECO:0000256" key="4">
    <source>
        <dbReference type="ARBA" id="ARBA00022741"/>
    </source>
</evidence>
<dbReference type="SUPFAM" id="SSF90123">
    <property type="entry name" value="ABC transporter transmembrane region"/>
    <property type="match status" value="1"/>
</dbReference>
<evidence type="ECO:0000313" key="12">
    <source>
        <dbReference type="EMBL" id="KAK9823970.1"/>
    </source>
</evidence>
<dbReference type="InterPro" id="IPR039421">
    <property type="entry name" value="Type_1_exporter"/>
</dbReference>
<dbReference type="PROSITE" id="PS50929">
    <property type="entry name" value="ABC_TM1F"/>
    <property type="match status" value="1"/>
</dbReference>
<keyword evidence="2" id="KW-0813">Transport</keyword>
<keyword evidence="5" id="KW-0067">ATP-binding</keyword>
<gene>
    <name evidence="12" type="ORF">WJX72_006707</name>
</gene>
<feature type="transmembrane region" description="Helical" evidence="9">
    <location>
        <begin position="137"/>
        <end position="156"/>
    </location>
</feature>
<dbReference type="SUPFAM" id="SSF52540">
    <property type="entry name" value="P-loop containing nucleoside triphosphate hydrolases"/>
    <property type="match status" value="1"/>
</dbReference>
<dbReference type="InterPro" id="IPR027417">
    <property type="entry name" value="P-loop_NTPase"/>
</dbReference>
<dbReference type="InterPro" id="IPR017871">
    <property type="entry name" value="ABC_transporter-like_CS"/>
</dbReference>
<keyword evidence="4" id="KW-0547">Nucleotide-binding</keyword>
<dbReference type="FunFam" id="3.40.50.300:FF:000287">
    <property type="entry name" value="Multidrug ABC transporter ATP-binding protein"/>
    <property type="match status" value="1"/>
</dbReference>
<reference evidence="12 13" key="1">
    <citation type="journal article" date="2024" name="Nat. Commun.">
        <title>Phylogenomics reveals the evolutionary origins of lichenization in chlorophyte algae.</title>
        <authorList>
            <person name="Puginier C."/>
            <person name="Libourel C."/>
            <person name="Otte J."/>
            <person name="Skaloud P."/>
            <person name="Haon M."/>
            <person name="Grisel S."/>
            <person name="Petersen M."/>
            <person name="Berrin J.G."/>
            <person name="Delaux P.M."/>
            <person name="Dal Grande F."/>
            <person name="Keller J."/>
        </authorList>
    </citation>
    <scope>NUCLEOTIDE SEQUENCE [LARGE SCALE GENOMIC DNA]</scope>
    <source>
        <strain evidence="12 13">SAG 2043</strain>
    </source>
</reference>
<sequence>MVLSKAAGIAAPIYFKHAVDALQHSSAHSAAKAAMVALLLSGACRVVAGICKEMQHPIFSPVSQAAGRSMAFGAFSHVLHLDVGFHLERRTGALSRILERGTRSVAILFRAICFTFIPTAIELVLVCHLLAATFRPLVAGLVLATFVAYVAWTTALTQAATDVRKRTIELDNLTTGKAVDVLLNYETVKLFNNEALELQAYDEYLVGYQQASVSTEAISATLNAGQAVILAVGLTAVMVAGLFGGPAAAKPFSAGELVLAQGLLLQLWGPLSFLGWFYRELRQSLVDMEAFFAILQTKAALPDGTQRLDVPVDRSGSNAGGGNGAVLLDKPTLPTISGEHAAASQYADRIERSNGASSSSCVRGLAVEMKGVHFGYSKDREVLKGLDLKIEPGQSCAIVGPSGSGKSTLLRLIMRLYDVTKGAVLLDGHDVRSLVQASLRSCVAVVPQDTVLFNSTIRENIAYGRPTASREEIEQAAQMAQLTSAIKRMPDGYDTVVGERGLKLSGGEKQRVAIARAFLRAPRLLIGDESTSALDTATERGIMASLKELAAGRTSIFVAHRLSTIKDCDKIVVMSGGVVVEQGTHEELLAGGQVYYDMWQTQAANDERLASLCPCPINGVPESEDSEALIAELHETL</sequence>
<name>A0AAW1QRV8_9CHLO</name>
<comment type="similarity">
    <text evidence="8">Belongs to the ABC transporter superfamily. ABCB family. Heavy Metal importer (TC 3.A.1.210) subfamily.</text>
</comment>
<dbReference type="Gene3D" id="1.20.1560.10">
    <property type="entry name" value="ABC transporter type 1, transmembrane domain"/>
    <property type="match status" value="2"/>
</dbReference>
<accession>A0AAW1QRV8</accession>
<feature type="transmembrane region" description="Helical" evidence="9">
    <location>
        <begin position="227"/>
        <end position="245"/>
    </location>
</feature>
<dbReference type="PANTHER" id="PTHR24221">
    <property type="entry name" value="ATP-BINDING CASSETTE SUB-FAMILY B"/>
    <property type="match status" value="1"/>
</dbReference>
<dbReference type="Pfam" id="PF00664">
    <property type="entry name" value="ABC_membrane"/>
    <property type="match status" value="1"/>
</dbReference>
<protein>
    <submittedName>
        <fullName evidence="12">Uncharacterized protein</fullName>
    </submittedName>
</protein>
<keyword evidence="7 9" id="KW-0472">Membrane</keyword>
<dbReference type="GO" id="GO:0005524">
    <property type="term" value="F:ATP binding"/>
    <property type="evidence" value="ECO:0007669"/>
    <property type="project" value="UniProtKB-KW"/>
</dbReference>
<evidence type="ECO:0000256" key="2">
    <source>
        <dbReference type="ARBA" id="ARBA00022448"/>
    </source>
</evidence>
<dbReference type="Pfam" id="PF00005">
    <property type="entry name" value="ABC_tran"/>
    <property type="match status" value="1"/>
</dbReference>
<feature type="domain" description="ABC transmembrane type-1" evidence="11">
    <location>
        <begin position="1"/>
        <end position="283"/>
    </location>
</feature>
<keyword evidence="13" id="KW-1185">Reference proteome</keyword>
<comment type="subcellular location">
    <subcellularLocation>
        <location evidence="1">Membrane</location>
        <topology evidence="1">Multi-pass membrane protein</topology>
    </subcellularLocation>
</comment>
<dbReference type="AlphaFoldDB" id="A0AAW1QRV8"/>
<dbReference type="InterPro" id="IPR003439">
    <property type="entry name" value="ABC_transporter-like_ATP-bd"/>
</dbReference>
<comment type="caution">
    <text evidence="12">The sequence shown here is derived from an EMBL/GenBank/DDBJ whole genome shotgun (WGS) entry which is preliminary data.</text>
</comment>
<evidence type="ECO:0000259" key="11">
    <source>
        <dbReference type="PROSITE" id="PS50929"/>
    </source>
</evidence>
<dbReference type="Gene3D" id="3.40.50.300">
    <property type="entry name" value="P-loop containing nucleotide triphosphate hydrolases"/>
    <property type="match status" value="1"/>
</dbReference>
<keyword evidence="6 9" id="KW-1133">Transmembrane helix</keyword>
<dbReference type="GO" id="GO:0016887">
    <property type="term" value="F:ATP hydrolysis activity"/>
    <property type="evidence" value="ECO:0007669"/>
    <property type="project" value="InterPro"/>
</dbReference>
<evidence type="ECO:0000256" key="8">
    <source>
        <dbReference type="ARBA" id="ARBA00024363"/>
    </source>
</evidence>
<dbReference type="EMBL" id="JALJOR010000002">
    <property type="protein sequence ID" value="KAK9823970.1"/>
    <property type="molecule type" value="Genomic_DNA"/>
</dbReference>
<evidence type="ECO:0000256" key="9">
    <source>
        <dbReference type="SAM" id="Phobius"/>
    </source>
</evidence>
<dbReference type="CDD" id="cd18582">
    <property type="entry name" value="ABC_6TM_ATM1_ABCB7"/>
    <property type="match status" value="1"/>
</dbReference>
<dbReference type="InterPro" id="IPR011527">
    <property type="entry name" value="ABC1_TM_dom"/>
</dbReference>
<evidence type="ECO:0000256" key="7">
    <source>
        <dbReference type="ARBA" id="ARBA00023136"/>
    </source>
</evidence>
<dbReference type="GO" id="GO:0006879">
    <property type="term" value="P:intracellular iron ion homeostasis"/>
    <property type="evidence" value="ECO:0007669"/>
    <property type="project" value="TreeGrafter"/>
</dbReference>
<dbReference type="Proteomes" id="UP001489004">
    <property type="component" value="Unassembled WGS sequence"/>
</dbReference>
<dbReference type="InterPro" id="IPR003593">
    <property type="entry name" value="AAA+_ATPase"/>
</dbReference>
<evidence type="ECO:0000259" key="10">
    <source>
        <dbReference type="PROSITE" id="PS50893"/>
    </source>
</evidence>
<evidence type="ECO:0000256" key="5">
    <source>
        <dbReference type="ARBA" id="ARBA00022840"/>
    </source>
</evidence>
<evidence type="ECO:0000313" key="13">
    <source>
        <dbReference type="Proteomes" id="UP001489004"/>
    </source>
</evidence>
<dbReference type="GO" id="GO:0005743">
    <property type="term" value="C:mitochondrial inner membrane"/>
    <property type="evidence" value="ECO:0007669"/>
    <property type="project" value="TreeGrafter"/>
</dbReference>
<dbReference type="PROSITE" id="PS00211">
    <property type="entry name" value="ABC_TRANSPORTER_1"/>
    <property type="match status" value="1"/>
</dbReference>
<dbReference type="GO" id="GO:0140359">
    <property type="term" value="F:ABC-type transporter activity"/>
    <property type="evidence" value="ECO:0007669"/>
    <property type="project" value="InterPro"/>
</dbReference>
<dbReference type="PANTHER" id="PTHR24221:SF470">
    <property type="entry name" value="MITOCHONDRIAL ABC TRANSPORTER ATM"/>
    <property type="match status" value="1"/>
</dbReference>
<evidence type="ECO:0000256" key="6">
    <source>
        <dbReference type="ARBA" id="ARBA00022989"/>
    </source>
</evidence>
<dbReference type="PROSITE" id="PS50893">
    <property type="entry name" value="ABC_TRANSPORTER_2"/>
    <property type="match status" value="1"/>
</dbReference>
<evidence type="ECO:0000256" key="3">
    <source>
        <dbReference type="ARBA" id="ARBA00022692"/>
    </source>
</evidence>
<proteinExistence type="inferred from homology"/>